<keyword evidence="7 11" id="KW-0963">Cytoplasm</keyword>
<evidence type="ECO:0000256" key="11">
    <source>
        <dbReference type="HAMAP-Rule" id="MF_00004"/>
    </source>
</evidence>
<keyword evidence="9 11" id="KW-0808">Transferase</keyword>
<evidence type="ECO:0000259" key="12">
    <source>
        <dbReference type="Pfam" id="PF00156"/>
    </source>
</evidence>
<dbReference type="GO" id="GO:0003999">
    <property type="term" value="F:adenine phosphoribosyltransferase activity"/>
    <property type="evidence" value="ECO:0007669"/>
    <property type="project" value="UniProtKB-UniRule"/>
</dbReference>
<evidence type="ECO:0000256" key="6">
    <source>
        <dbReference type="ARBA" id="ARBA00011893"/>
    </source>
</evidence>
<dbReference type="PANTHER" id="PTHR32315">
    <property type="entry name" value="ADENINE PHOSPHORIBOSYLTRANSFERASE"/>
    <property type="match status" value="1"/>
</dbReference>
<evidence type="ECO:0000313" key="13">
    <source>
        <dbReference type="EMBL" id="WMN12553.1"/>
    </source>
</evidence>
<dbReference type="GO" id="GO:0044209">
    <property type="term" value="P:AMP salvage"/>
    <property type="evidence" value="ECO:0007669"/>
    <property type="project" value="UniProtKB-UniRule"/>
</dbReference>
<dbReference type="PANTHER" id="PTHR32315:SF3">
    <property type="entry name" value="ADENINE PHOSPHORIBOSYLTRANSFERASE"/>
    <property type="match status" value="1"/>
</dbReference>
<comment type="function">
    <text evidence="2 11">Catalyzes a salvage reaction resulting in the formation of AMP, that is energically less costly than de novo synthesis.</text>
</comment>
<dbReference type="CDD" id="cd06223">
    <property type="entry name" value="PRTases_typeI"/>
    <property type="match status" value="1"/>
</dbReference>
<feature type="domain" description="Phosphoribosyltransferase" evidence="12">
    <location>
        <begin position="35"/>
        <end position="144"/>
    </location>
</feature>
<dbReference type="InterPro" id="IPR005764">
    <property type="entry name" value="Ade_phspho_trans"/>
</dbReference>
<evidence type="ECO:0000256" key="8">
    <source>
        <dbReference type="ARBA" id="ARBA00022676"/>
    </source>
</evidence>
<reference evidence="13 14" key="1">
    <citation type="submission" date="2023-08" db="EMBL/GenBank/DDBJ databases">
        <title>Comparative genomics and taxonomic characterization of three novel marine species of genus Marivirga.</title>
        <authorList>
            <person name="Muhammad N."/>
            <person name="Kim S.-G."/>
        </authorList>
    </citation>
    <scope>NUCLEOTIDE SEQUENCE [LARGE SCALE GENOMIC DNA]</scope>
    <source>
        <strain evidence="13 14">BDSF4-3</strain>
    </source>
</reference>
<evidence type="ECO:0000256" key="3">
    <source>
        <dbReference type="ARBA" id="ARBA00004496"/>
    </source>
</evidence>
<name>A0AA51NCD9_9BACT</name>
<dbReference type="EC" id="2.4.2.7" evidence="6 11"/>
<dbReference type="Pfam" id="PF00156">
    <property type="entry name" value="Pribosyltran"/>
    <property type="match status" value="1"/>
</dbReference>
<dbReference type="NCBIfam" id="TIGR01090">
    <property type="entry name" value="apt"/>
    <property type="match status" value="1"/>
</dbReference>
<comment type="similarity">
    <text evidence="5 11">Belongs to the purine/pyrimidine phosphoribosyltransferase family.</text>
</comment>
<gene>
    <name evidence="11" type="primary">apt</name>
    <name evidence="13" type="ORF">QYS49_01520</name>
</gene>
<dbReference type="InterPro" id="IPR000836">
    <property type="entry name" value="PRTase_dom"/>
</dbReference>
<evidence type="ECO:0000256" key="9">
    <source>
        <dbReference type="ARBA" id="ARBA00022679"/>
    </source>
</evidence>
<dbReference type="GO" id="GO:0006166">
    <property type="term" value="P:purine ribonucleoside salvage"/>
    <property type="evidence" value="ECO:0007669"/>
    <property type="project" value="UniProtKB-UniRule"/>
</dbReference>
<comment type="subcellular location">
    <subcellularLocation>
        <location evidence="3 11">Cytoplasm</location>
    </subcellularLocation>
</comment>
<dbReference type="GO" id="GO:0005737">
    <property type="term" value="C:cytoplasm"/>
    <property type="evidence" value="ECO:0007669"/>
    <property type="project" value="UniProtKB-SubCell"/>
</dbReference>
<evidence type="ECO:0000256" key="7">
    <source>
        <dbReference type="ARBA" id="ARBA00022490"/>
    </source>
</evidence>
<dbReference type="InterPro" id="IPR050054">
    <property type="entry name" value="UPRTase/APRTase"/>
</dbReference>
<dbReference type="NCBIfam" id="NF002636">
    <property type="entry name" value="PRK02304.1-5"/>
    <property type="match status" value="1"/>
</dbReference>
<dbReference type="HAMAP" id="MF_00004">
    <property type="entry name" value="Aden_phosphoribosyltr"/>
    <property type="match status" value="1"/>
</dbReference>
<protein>
    <recommendedName>
        <fullName evidence="6 11">Adenine phosphoribosyltransferase</fullName>
        <shortName evidence="11">APRT</shortName>
        <ecNumber evidence="6 11">2.4.2.7</ecNumber>
    </recommendedName>
</protein>
<dbReference type="GO" id="GO:0006168">
    <property type="term" value="P:adenine salvage"/>
    <property type="evidence" value="ECO:0007669"/>
    <property type="project" value="InterPro"/>
</dbReference>
<dbReference type="Proteomes" id="UP001230496">
    <property type="component" value="Chromosome"/>
</dbReference>
<evidence type="ECO:0000256" key="2">
    <source>
        <dbReference type="ARBA" id="ARBA00003968"/>
    </source>
</evidence>
<organism evidence="13 14">
    <name type="scientific">Marivirga salinarum</name>
    <dbReference type="NCBI Taxonomy" id="3059078"/>
    <lineage>
        <taxon>Bacteria</taxon>
        <taxon>Pseudomonadati</taxon>
        <taxon>Bacteroidota</taxon>
        <taxon>Cytophagia</taxon>
        <taxon>Cytophagales</taxon>
        <taxon>Marivirgaceae</taxon>
        <taxon>Marivirga</taxon>
    </lineage>
</organism>
<sequence length="176" mass="19440">MTLAEKINDQIRDIADFPKAGIIFKDITPVLSHPKLITETVDWFVEKAKNDGIDVIVGVESRGFLFGMMIAEKLGVPFVPVRKEGKLPYETIKYSYDLEYGSATMEIHKDAIKKGQNVMIHDDLLATGGTALAAAKLVKELGGKVGNFSFLIELGFLEGKKKLAKENEAVYSIVTY</sequence>
<keyword evidence="14" id="KW-1185">Reference proteome</keyword>
<dbReference type="SUPFAM" id="SSF53271">
    <property type="entry name" value="PRTase-like"/>
    <property type="match status" value="1"/>
</dbReference>
<keyword evidence="10 11" id="KW-0660">Purine salvage</keyword>
<dbReference type="InterPro" id="IPR029057">
    <property type="entry name" value="PRTase-like"/>
</dbReference>
<accession>A0AA51NCD9</accession>
<comment type="catalytic activity">
    <reaction evidence="1 11">
        <text>AMP + diphosphate = 5-phospho-alpha-D-ribose 1-diphosphate + adenine</text>
        <dbReference type="Rhea" id="RHEA:16609"/>
        <dbReference type="ChEBI" id="CHEBI:16708"/>
        <dbReference type="ChEBI" id="CHEBI:33019"/>
        <dbReference type="ChEBI" id="CHEBI:58017"/>
        <dbReference type="ChEBI" id="CHEBI:456215"/>
        <dbReference type="EC" id="2.4.2.7"/>
    </reaction>
</comment>
<comment type="subunit">
    <text evidence="11">Homodimer.</text>
</comment>
<evidence type="ECO:0000256" key="1">
    <source>
        <dbReference type="ARBA" id="ARBA00000868"/>
    </source>
</evidence>
<evidence type="ECO:0000256" key="10">
    <source>
        <dbReference type="ARBA" id="ARBA00022726"/>
    </source>
</evidence>
<evidence type="ECO:0000313" key="14">
    <source>
        <dbReference type="Proteomes" id="UP001230496"/>
    </source>
</evidence>
<dbReference type="AlphaFoldDB" id="A0AA51NCD9"/>
<proteinExistence type="inferred from homology"/>
<dbReference type="RefSeq" id="WP_308350719.1">
    <property type="nucleotide sequence ID" value="NZ_CP129971.1"/>
</dbReference>
<dbReference type="EMBL" id="CP129971">
    <property type="protein sequence ID" value="WMN12553.1"/>
    <property type="molecule type" value="Genomic_DNA"/>
</dbReference>
<dbReference type="GO" id="GO:0016208">
    <property type="term" value="F:AMP binding"/>
    <property type="evidence" value="ECO:0007669"/>
    <property type="project" value="TreeGrafter"/>
</dbReference>
<evidence type="ECO:0000256" key="4">
    <source>
        <dbReference type="ARBA" id="ARBA00004659"/>
    </source>
</evidence>
<comment type="pathway">
    <text evidence="4 11">Purine metabolism; AMP biosynthesis via salvage pathway; AMP from adenine: step 1/1.</text>
</comment>
<evidence type="ECO:0000256" key="5">
    <source>
        <dbReference type="ARBA" id="ARBA00008391"/>
    </source>
</evidence>
<dbReference type="FunFam" id="3.40.50.2020:FF:000021">
    <property type="entry name" value="Adenine phosphoribosyltransferase"/>
    <property type="match status" value="1"/>
</dbReference>
<dbReference type="GO" id="GO:0002055">
    <property type="term" value="F:adenine binding"/>
    <property type="evidence" value="ECO:0007669"/>
    <property type="project" value="TreeGrafter"/>
</dbReference>
<keyword evidence="8 11" id="KW-0328">Glycosyltransferase</keyword>
<dbReference type="NCBIfam" id="NF002634">
    <property type="entry name" value="PRK02304.1-3"/>
    <property type="match status" value="1"/>
</dbReference>
<dbReference type="KEGG" id="msaa:QYS49_01520"/>
<dbReference type="Gene3D" id="3.40.50.2020">
    <property type="match status" value="1"/>
</dbReference>